<evidence type="ECO:0000256" key="2">
    <source>
        <dbReference type="ARBA" id="ARBA00023125"/>
    </source>
</evidence>
<keyword evidence="7" id="KW-1185">Reference proteome</keyword>
<dbReference type="Gene3D" id="3.40.50.2300">
    <property type="match status" value="1"/>
</dbReference>
<proteinExistence type="predicted"/>
<dbReference type="Proteomes" id="UP000248926">
    <property type="component" value="Unassembled WGS sequence"/>
</dbReference>
<evidence type="ECO:0000259" key="4">
    <source>
        <dbReference type="PROSITE" id="PS50043"/>
    </source>
</evidence>
<dbReference type="InterPro" id="IPR051015">
    <property type="entry name" value="EvgA-like"/>
</dbReference>
<evidence type="ECO:0000256" key="1">
    <source>
        <dbReference type="ARBA" id="ARBA00022553"/>
    </source>
</evidence>
<evidence type="ECO:0000313" key="6">
    <source>
        <dbReference type="EMBL" id="RAO78215.1"/>
    </source>
</evidence>
<dbReference type="EMBL" id="NFZS01000001">
    <property type="protein sequence ID" value="RAO78215.1"/>
    <property type="molecule type" value="Genomic_DNA"/>
</dbReference>
<dbReference type="InterPro" id="IPR000792">
    <property type="entry name" value="Tscrpt_reg_LuxR_C"/>
</dbReference>
<organism evidence="6 7">
    <name type="scientific">Dyella jiangningensis</name>
    <dbReference type="NCBI Taxonomy" id="1379159"/>
    <lineage>
        <taxon>Bacteria</taxon>
        <taxon>Pseudomonadati</taxon>
        <taxon>Pseudomonadota</taxon>
        <taxon>Gammaproteobacteria</taxon>
        <taxon>Lysobacterales</taxon>
        <taxon>Rhodanobacteraceae</taxon>
        <taxon>Dyella</taxon>
    </lineage>
</organism>
<dbReference type="SUPFAM" id="SSF46894">
    <property type="entry name" value="C-terminal effector domain of the bipartite response regulators"/>
    <property type="match status" value="1"/>
</dbReference>
<evidence type="ECO:0000259" key="5">
    <source>
        <dbReference type="PROSITE" id="PS50110"/>
    </source>
</evidence>
<dbReference type="InterPro" id="IPR001789">
    <property type="entry name" value="Sig_transdc_resp-reg_receiver"/>
</dbReference>
<dbReference type="RefSeq" id="WP_111982845.1">
    <property type="nucleotide sequence ID" value="NZ_NFZS01000001.1"/>
</dbReference>
<dbReference type="GO" id="GO:0000160">
    <property type="term" value="P:phosphorelay signal transduction system"/>
    <property type="evidence" value="ECO:0007669"/>
    <property type="project" value="InterPro"/>
</dbReference>
<evidence type="ECO:0008006" key="8">
    <source>
        <dbReference type="Google" id="ProtNLM"/>
    </source>
</evidence>
<dbReference type="InterPro" id="IPR036388">
    <property type="entry name" value="WH-like_DNA-bd_sf"/>
</dbReference>
<dbReference type="PROSITE" id="PS50110">
    <property type="entry name" value="RESPONSE_REGULATORY"/>
    <property type="match status" value="1"/>
</dbReference>
<evidence type="ECO:0000256" key="3">
    <source>
        <dbReference type="PROSITE-ProRule" id="PRU00169"/>
    </source>
</evidence>
<accession>A0A328PDV7</accession>
<feature type="domain" description="Response regulatory" evidence="5">
    <location>
        <begin position="2"/>
        <end position="121"/>
    </location>
</feature>
<evidence type="ECO:0000313" key="7">
    <source>
        <dbReference type="Proteomes" id="UP000248926"/>
    </source>
</evidence>
<dbReference type="InterPro" id="IPR058245">
    <property type="entry name" value="NreC/VraR/RcsB-like_REC"/>
</dbReference>
<dbReference type="OrthoDB" id="9796655at2"/>
<sequence>MRFLIADVHPIILVALSEMLRVAFRDGISRIDTARGAHGLLQRLRGACYDYLIFEPDMSGPSKEISLLRAIKDADPSSKLIVYTGNSSPYLALTALDQGAKAYVSKSSRPQLAIDAIRAVVAGQTFIDPSIDVEAARNHPWNRLSSSERSIMLALARGENMQALAIDSHRSYKTVSTHKYNAFRKLGLRSKAEIGAFLNNHGLSFLVE</sequence>
<comment type="caution">
    <text evidence="6">The sequence shown here is derived from an EMBL/GenBank/DDBJ whole genome shotgun (WGS) entry which is preliminary data.</text>
</comment>
<dbReference type="InterPro" id="IPR016032">
    <property type="entry name" value="Sig_transdc_resp-reg_C-effctor"/>
</dbReference>
<dbReference type="CDD" id="cd06170">
    <property type="entry name" value="LuxR_C_like"/>
    <property type="match status" value="1"/>
</dbReference>
<dbReference type="CDD" id="cd17535">
    <property type="entry name" value="REC_NarL-like"/>
    <property type="match status" value="1"/>
</dbReference>
<dbReference type="PROSITE" id="PS50043">
    <property type="entry name" value="HTH_LUXR_2"/>
    <property type="match status" value="1"/>
</dbReference>
<keyword evidence="2" id="KW-0238">DNA-binding</keyword>
<dbReference type="SMART" id="SM00448">
    <property type="entry name" value="REC"/>
    <property type="match status" value="1"/>
</dbReference>
<dbReference type="SUPFAM" id="SSF52172">
    <property type="entry name" value="CheY-like"/>
    <property type="match status" value="1"/>
</dbReference>
<name>A0A328PDV7_9GAMM</name>
<dbReference type="InterPro" id="IPR011006">
    <property type="entry name" value="CheY-like_superfamily"/>
</dbReference>
<dbReference type="Pfam" id="PF00072">
    <property type="entry name" value="Response_reg"/>
    <property type="match status" value="1"/>
</dbReference>
<dbReference type="GO" id="GO:0003677">
    <property type="term" value="F:DNA binding"/>
    <property type="evidence" value="ECO:0007669"/>
    <property type="project" value="UniProtKB-KW"/>
</dbReference>
<dbReference type="SMART" id="SM00421">
    <property type="entry name" value="HTH_LUXR"/>
    <property type="match status" value="1"/>
</dbReference>
<comment type="caution">
    <text evidence="3">Lacks conserved residue(s) required for the propagation of feature annotation.</text>
</comment>
<gene>
    <name evidence="6" type="ORF">CA260_10460</name>
</gene>
<dbReference type="Gene3D" id="1.10.10.10">
    <property type="entry name" value="Winged helix-like DNA-binding domain superfamily/Winged helix DNA-binding domain"/>
    <property type="match status" value="1"/>
</dbReference>
<feature type="domain" description="HTH luxR-type" evidence="4">
    <location>
        <begin position="137"/>
        <end position="202"/>
    </location>
</feature>
<dbReference type="GO" id="GO:0006355">
    <property type="term" value="P:regulation of DNA-templated transcription"/>
    <property type="evidence" value="ECO:0007669"/>
    <property type="project" value="InterPro"/>
</dbReference>
<reference evidence="6 7" key="1">
    <citation type="journal article" date="2018" name="Genet. Mol. Biol.">
        <title>The genome sequence of Dyella jiangningensis FCAV SCS01 from a lignocellulose-decomposing microbial consortium metagenome reveals potential for biotechnological applications.</title>
        <authorList>
            <person name="Desiderato J.G."/>
            <person name="Alvarenga D.O."/>
            <person name="Constancio M.T.L."/>
            <person name="Alves L.M.C."/>
            <person name="Varani A.M."/>
        </authorList>
    </citation>
    <scope>NUCLEOTIDE SEQUENCE [LARGE SCALE GENOMIC DNA]</scope>
    <source>
        <strain evidence="6 7">FCAV SCS01</strain>
    </source>
</reference>
<dbReference type="Pfam" id="PF00196">
    <property type="entry name" value="GerE"/>
    <property type="match status" value="1"/>
</dbReference>
<keyword evidence="1" id="KW-0597">Phosphoprotein</keyword>
<dbReference type="PANTHER" id="PTHR45566:SF1">
    <property type="entry name" value="HTH-TYPE TRANSCRIPTIONAL REGULATOR YHJB-RELATED"/>
    <property type="match status" value="1"/>
</dbReference>
<dbReference type="AlphaFoldDB" id="A0A328PDV7"/>
<protein>
    <recommendedName>
        <fullName evidence="8">DNA-binding response regulator</fullName>
    </recommendedName>
</protein>
<dbReference type="PANTHER" id="PTHR45566">
    <property type="entry name" value="HTH-TYPE TRANSCRIPTIONAL REGULATOR YHJB-RELATED"/>
    <property type="match status" value="1"/>
</dbReference>